<evidence type="ECO:0000313" key="1">
    <source>
        <dbReference type="EMBL" id="MBC5840174.1"/>
    </source>
</evidence>
<dbReference type="RefSeq" id="WP_187008765.1">
    <property type="nucleotide sequence ID" value="NZ_JACRUI010000001.1"/>
</dbReference>
<evidence type="ECO:0000313" key="2">
    <source>
        <dbReference type="Proteomes" id="UP000629963"/>
    </source>
</evidence>
<dbReference type="Proteomes" id="UP000629963">
    <property type="component" value="Unassembled WGS sequence"/>
</dbReference>
<organism evidence="1 2">
    <name type="scientific">Flavobacterium kayseriense</name>
    <dbReference type="NCBI Taxonomy" id="2764714"/>
    <lineage>
        <taxon>Bacteria</taxon>
        <taxon>Pseudomonadati</taxon>
        <taxon>Bacteroidota</taxon>
        <taxon>Flavobacteriia</taxon>
        <taxon>Flavobacteriales</taxon>
        <taxon>Flavobacteriaceae</taxon>
        <taxon>Flavobacterium</taxon>
    </lineage>
</organism>
<reference evidence="1 2" key="1">
    <citation type="submission" date="2020-08" db="EMBL/GenBank/DDBJ databases">
        <title>Description of novel Flavobacterium F-380 isolate.</title>
        <authorList>
            <person name="Saticioglu I.B."/>
            <person name="Duman M."/>
            <person name="Altun S."/>
        </authorList>
    </citation>
    <scope>NUCLEOTIDE SEQUENCE [LARGE SCALE GENOMIC DNA]</scope>
    <source>
        <strain evidence="1 2">F-380</strain>
    </source>
</reference>
<accession>A0ABR7J4C4</accession>
<sequence>MTPIKPYLVIFLIIFYQSIAAQDNDRSAYQTQLYKLAIKTSESGNYLEAIRTFATNNNINPKAEIAAFAIKKGDSLKRKLRQNKINELIGKWKWIPKEGNWAIREDNLVGKMIHITTEEILFFELYKNAKEWKLVQTDKIKFSENPESYSFTEFLNSNNEIWDYKIDSTTGELIAYYVGEKIDDNYTELVCGNKELFYFKLQ</sequence>
<keyword evidence="2" id="KW-1185">Reference proteome</keyword>
<proteinExistence type="predicted"/>
<gene>
    <name evidence="1" type="ORF">H8R23_02050</name>
</gene>
<comment type="caution">
    <text evidence="1">The sequence shown here is derived from an EMBL/GenBank/DDBJ whole genome shotgun (WGS) entry which is preliminary data.</text>
</comment>
<dbReference type="EMBL" id="JACRUJ010000001">
    <property type="protein sequence ID" value="MBC5840174.1"/>
    <property type="molecule type" value="Genomic_DNA"/>
</dbReference>
<protein>
    <submittedName>
        <fullName evidence="1">Uncharacterized protein</fullName>
    </submittedName>
</protein>
<name>A0ABR7J4C4_9FLAO</name>